<feature type="transmembrane region" description="Helical" evidence="5">
    <location>
        <begin position="15"/>
        <end position="37"/>
    </location>
</feature>
<dbReference type="RefSeq" id="WP_200673286.1">
    <property type="nucleotide sequence ID" value="NZ_JAACYA010000001.1"/>
</dbReference>
<keyword evidence="4 5" id="KW-0472">Membrane</keyword>
<protein>
    <submittedName>
        <fullName evidence="7">TonB family protein</fullName>
    </submittedName>
</protein>
<evidence type="ECO:0000313" key="7">
    <source>
        <dbReference type="EMBL" id="MBK3331885.1"/>
    </source>
</evidence>
<feature type="domain" description="TonB C-terminal" evidence="6">
    <location>
        <begin position="162"/>
        <end position="250"/>
    </location>
</feature>
<keyword evidence="2 5" id="KW-0812">Transmembrane</keyword>
<evidence type="ECO:0000259" key="6">
    <source>
        <dbReference type="PROSITE" id="PS52015"/>
    </source>
</evidence>
<dbReference type="InterPro" id="IPR037682">
    <property type="entry name" value="TonB_C"/>
</dbReference>
<name>A0ABS1GG43_9AQUI</name>
<gene>
    <name evidence="7" type="ORF">GWK41_02235</name>
</gene>
<evidence type="ECO:0000256" key="4">
    <source>
        <dbReference type="ARBA" id="ARBA00023136"/>
    </source>
</evidence>
<keyword evidence="8" id="KW-1185">Reference proteome</keyword>
<evidence type="ECO:0000256" key="1">
    <source>
        <dbReference type="ARBA" id="ARBA00004167"/>
    </source>
</evidence>
<dbReference type="NCBIfam" id="TIGR01352">
    <property type="entry name" value="tonB_Cterm"/>
    <property type="match status" value="1"/>
</dbReference>
<evidence type="ECO:0000256" key="5">
    <source>
        <dbReference type="SAM" id="Phobius"/>
    </source>
</evidence>
<comment type="caution">
    <text evidence="7">The sequence shown here is derived from an EMBL/GenBank/DDBJ whole genome shotgun (WGS) entry which is preliminary data.</text>
</comment>
<accession>A0ABS1GG43</accession>
<sequence length="250" mass="28412">MDLYFPNKSYLNKKVLIISLLFGFVVNLIFLAFFEFYTTSVAPVKKREIKVRYIPVKKTVKKKSLAHRKVQKKKVLKGNRKKVPPPTGKKISKSPVVPALTPVLPEVESLPEKDLTLPEKEVDLGEFSDIPVETGKIKEFRASSMGEFNPSFGTELSKIDRGAEGTAVGRKLIYRPSPPIVKTNIPPPPVKVKLWINKDGTVYKVQLLETTGNKKIDRLIKNYVQSWKFNEISENQKQWAVTTIRFKASK</sequence>
<dbReference type="InterPro" id="IPR006260">
    <property type="entry name" value="TonB/TolA_C"/>
</dbReference>
<dbReference type="SUPFAM" id="SSF74653">
    <property type="entry name" value="TolA/TonB C-terminal domain"/>
    <property type="match status" value="1"/>
</dbReference>
<evidence type="ECO:0000256" key="3">
    <source>
        <dbReference type="ARBA" id="ARBA00022989"/>
    </source>
</evidence>
<reference evidence="7 8" key="1">
    <citation type="journal article" date="2021" name="Syst. Appl. Microbiol.">
        <title>Persephonella atlantica sp. nov.: How to adapt to physico-chemical gradients in high temperature hydrothermal habitats.</title>
        <authorList>
            <person name="Francois D.X."/>
            <person name="Godfroy A."/>
            <person name="Mathien C."/>
            <person name="Aube J."/>
            <person name="Cathalot C."/>
            <person name="Lesongeur F."/>
            <person name="L'Haridon S."/>
            <person name="Philippon X."/>
            <person name="Roussel E.G."/>
        </authorList>
    </citation>
    <scope>NUCLEOTIDE SEQUENCE [LARGE SCALE GENOMIC DNA]</scope>
    <source>
        <strain evidence="7 8">MO1340</strain>
    </source>
</reference>
<keyword evidence="3 5" id="KW-1133">Transmembrane helix</keyword>
<organism evidence="7 8">
    <name type="scientific">Persephonella atlantica</name>
    <dbReference type="NCBI Taxonomy" id="2699429"/>
    <lineage>
        <taxon>Bacteria</taxon>
        <taxon>Pseudomonadati</taxon>
        <taxon>Aquificota</taxon>
        <taxon>Aquificia</taxon>
        <taxon>Aquificales</taxon>
        <taxon>Hydrogenothermaceae</taxon>
        <taxon>Persephonella</taxon>
    </lineage>
</organism>
<dbReference type="Proteomes" id="UP000772812">
    <property type="component" value="Unassembled WGS sequence"/>
</dbReference>
<dbReference type="Gene3D" id="3.30.1150.10">
    <property type="match status" value="1"/>
</dbReference>
<evidence type="ECO:0000313" key="8">
    <source>
        <dbReference type="Proteomes" id="UP000772812"/>
    </source>
</evidence>
<dbReference type="EMBL" id="JAACYA010000001">
    <property type="protein sequence ID" value="MBK3331885.1"/>
    <property type="molecule type" value="Genomic_DNA"/>
</dbReference>
<proteinExistence type="predicted"/>
<dbReference type="PROSITE" id="PS52015">
    <property type="entry name" value="TONB_CTD"/>
    <property type="match status" value="1"/>
</dbReference>
<evidence type="ECO:0000256" key="2">
    <source>
        <dbReference type="ARBA" id="ARBA00022692"/>
    </source>
</evidence>
<comment type="subcellular location">
    <subcellularLocation>
        <location evidence="1">Membrane</location>
        <topology evidence="1">Single-pass membrane protein</topology>
    </subcellularLocation>
</comment>